<dbReference type="AlphaFoldDB" id="A0A5C4XS91"/>
<dbReference type="OrthoDB" id="5564966at2"/>
<evidence type="ECO:0000256" key="2">
    <source>
        <dbReference type="PIRNR" id="PIRNR006276"/>
    </source>
</evidence>
<dbReference type="InterPro" id="IPR014729">
    <property type="entry name" value="Rossmann-like_a/b/a_fold"/>
</dbReference>
<dbReference type="InterPro" id="IPR006015">
    <property type="entry name" value="Universal_stress_UspA"/>
</dbReference>
<comment type="caution">
    <text evidence="4">The sequence shown here is derived from an EMBL/GenBank/DDBJ whole genome shotgun (WGS) entry which is preliminary data.</text>
</comment>
<keyword evidence="2" id="KW-0963">Cytoplasm</keyword>
<dbReference type="InterPro" id="IPR006016">
    <property type="entry name" value="UspA"/>
</dbReference>
<comment type="subcellular location">
    <subcellularLocation>
        <location evidence="2">Cytoplasm</location>
    </subcellularLocation>
</comment>
<evidence type="ECO:0000259" key="3">
    <source>
        <dbReference type="Pfam" id="PF00582"/>
    </source>
</evidence>
<dbReference type="PRINTS" id="PR01438">
    <property type="entry name" value="UNVRSLSTRESS"/>
</dbReference>
<dbReference type="GO" id="GO:0005737">
    <property type="term" value="C:cytoplasm"/>
    <property type="evidence" value="ECO:0007669"/>
    <property type="project" value="UniProtKB-SubCell"/>
</dbReference>
<feature type="domain" description="UspA" evidence="3">
    <location>
        <begin position="1"/>
        <end position="145"/>
    </location>
</feature>
<evidence type="ECO:0000313" key="5">
    <source>
        <dbReference type="Proteomes" id="UP000311605"/>
    </source>
</evidence>
<dbReference type="CDD" id="cd00293">
    <property type="entry name" value="USP-like"/>
    <property type="match status" value="1"/>
</dbReference>
<reference evidence="4 5" key="1">
    <citation type="submission" date="2019-06" db="EMBL/GenBank/DDBJ databases">
        <title>The draft genome of Rhizobium smilacinae PTYR-5.</title>
        <authorList>
            <person name="Liu L."/>
            <person name="Li L."/>
            <person name="Zhang X."/>
        </authorList>
    </citation>
    <scope>NUCLEOTIDE SEQUENCE [LARGE SCALE GENOMIC DNA]</scope>
    <source>
        <strain evidence="4 5">PTYR-5</strain>
    </source>
</reference>
<dbReference type="PIRSF" id="PIRSF006276">
    <property type="entry name" value="UspA"/>
    <property type="match status" value="1"/>
</dbReference>
<keyword evidence="5" id="KW-1185">Reference proteome</keyword>
<accession>A0A5C4XS91</accession>
<dbReference type="SUPFAM" id="SSF52402">
    <property type="entry name" value="Adenine nucleotide alpha hydrolases-like"/>
    <property type="match status" value="1"/>
</dbReference>
<proteinExistence type="inferred from homology"/>
<dbReference type="Gene3D" id="3.40.50.620">
    <property type="entry name" value="HUPs"/>
    <property type="match status" value="1"/>
</dbReference>
<sequence length="145" mass="15611">MFKHILIPTDGSPLSTQALEKALDFARESNAKVTVLAVIEPLQVFTVYPVGMDIAYAEYEQRSNEQADGILADAKAVAAQRDLECEAVKIQNVDPAGCIVKTAEKHGCDAIVMASHGRSGFKAFMLGSVTMKVLAGSKIPVLVYR</sequence>
<gene>
    <name evidence="4" type="ORF">FHP24_08335</name>
</gene>
<protein>
    <recommendedName>
        <fullName evidence="2">Universal stress protein</fullName>
    </recommendedName>
</protein>
<dbReference type="PANTHER" id="PTHR46268:SF15">
    <property type="entry name" value="UNIVERSAL STRESS PROTEIN HP_0031"/>
    <property type="match status" value="1"/>
</dbReference>
<dbReference type="Proteomes" id="UP000311605">
    <property type="component" value="Unassembled WGS sequence"/>
</dbReference>
<dbReference type="EMBL" id="VDMN01000001">
    <property type="protein sequence ID" value="TNM66202.1"/>
    <property type="molecule type" value="Genomic_DNA"/>
</dbReference>
<dbReference type="Pfam" id="PF00582">
    <property type="entry name" value="Usp"/>
    <property type="match status" value="1"/>
</dbReference>
<dbReference type="RefSeq" id="WP_139675411.1">
    <property type="nucleotide sequence ID" value="NZ_VDMN01000001.1"/>
</dbReference>
<name>A0A5C4XS91_9HYPH</name>
<evidence type="ECO:0000313" key="4">
    <source>
        <dbReference type="EMBL" id="TNM66202.1"/>
    </source>
</evidence>
<dbReference type="PANTHER" id="PTHR46268">
    <property type="entry name" value="STRESS RESPONSE PROTEIN NHAX"/>
    <property type="match status" value="1"/>
</dbReference>
<organism evidence="4 5">
    <name type="scientific">Aliirhizobium smilacinae</name>
    <dbReference type="NCBI Taxonomy" id="1395944"/>
    <lineage>
        <taxon>Bacteria</taxon>
        <taxon>Pseudomonadati</taxon>
        <taxon>Pseudomonadota</taxon>
        <taxon>Alphaproteobacteria</taxon>
        <taxon>Hyphomicrobiales</taxon>
        <taxon>Rhizobiaceae</taxon>
        <taxon>Aliirhizobium</taxon>
    </lineage>
</organism>
<evidence type="ECO:0000256" key="1">
    <source>
        <dbReference type="ARBA" id="ARBA00008791"/>
    </source>
</evidence>
<comment type="similarity">
    <text evidence="1 2">Belongs to the universal stress protein A family.</text>
</comment>